<comment type="subcellular location">
    <subcellularLocation>
        <location evidence="1">Membrane</location>
        <topology evidence="1">Multi-pass membrane protein</topology>
    </subcellularLocation>
</comment>
<sequence>MTSATPPIYRPPQATLLLDSQIRDWVVLPLLIIMIIAGLLRSNIGKYLRPPPKPVSRVDARGKSCLLRAARLRGGNGGYLSEARWEARRLAWSARSGEGSNNTAGWLRAEATRADVENKLQKKAESGDSPNQDIPGMPPGMGDPAAMMDGMKGNMAAMVQNMVMMQGISHFFRGFVLVKVPFPLTKGFKQMFQRGLDLTTLDTSYVSSVSWYFLVMFGLRAFFRLAMGDPLQEELEGIEIQKEMGCDYGAGPQPVGFDAPKVLKAEADNLELLTGRGRRFHVDEAERNLLGKRYPKKSKKRSSGGNGEDVLFGLPARGKQEGSRSKHKAS</sequence>
<keyword evidence="5 8" id="KW-1133">Transmembrane helix</keyword>
<dbReference type="InterPro" id="IPR002809">
    <property type="entry name" value="EMC3/TMCO1"/>
</dbReference>
<dbReference type="SMART" id="SM01415">
    <property type="entry name" value="DUF106"/>
    <property type="match status" value="1"/>
</dbReference>
<evidence type="ECO:0000256" key="1">
    <source>
        <dbReference type="ARBA" id="ARBA00004141"/>
    </source>
</evidence>
<dbReference type="AlphaFoldDB" id="A0ABD3PKW3"/>
<gene>
    <name evidence="9" type="ORF">HJC23_009183</name>
</gene>
<evidence type="ECO:0000256" key="6">
    <source>
        <dbReference type="ARBA" id="ARBA00023136"/>
    </source>
</evidence>
<dbReference type="PANTHER" id="PTHR13116">
    <property type="entry name" value="ER MEMBRANE PROTEIN COMPLEX SUBUNIT 3"/>
    <property type="match status" value="1"/>
</dbReference>
<evidence type="ECO:0000256" key="4">
    <source>
        <dbReference type="ARBA" id="ARBA00022692"/>
    </source>
</evidence>
<keyword evidence="10" id="KW-1185">Reference proteome</keyword>
<comment type="caution">
    <text evidence="9">The sequence shown here is derived from an EMBL/GenBank/DDBJ whole genome shotgun (WGS) entry which is preliminary data.</text>
</comment>
<comment type="similarity">
    <text evidence="2">Belongs to the EMC3 family.</text>
</comment>
<name>A0ABD3PKW3_9STRA</name>
<dbReference type="Proteomes" id="UP001516023">
    <property type="component" value="Unassembled WGS sequence"/>
</dbReference>
<evidence type="ECO:0000313" key="9">
    <source>
        <dbReference type="EMBL" id="KAL3788377.1"/>
    </source>
</evidence>
<evidence type="ECO:0000256" key="2">
    <source>
        <dbReference type="ARBA" id="ARBA00005376"/>
    </source>
</evidence>
<evidence type="ECO:0000256" key="3">
    <source>
        <dbReference type="ARBA" id="ARBA00020822"/>
    </source>
</evidence>
<keyword evidence="4 8" id="KW-0812">Transmembrane</keyword>
<dbReference type="GO" id="GO:0016020">
    <property type="term" value="C:membrane"/>
    <property type="evidence" value="ECO:0007669"/>
    <property type="project" value="UniProtKB-SubCell"/>
</dbReference>
<evidence type="ECO:0000256" key="8">
    <source>
        <dbReference type="SAM" id="Phobius"/>
    </source>
</evidence>
<evidence type="ECO:0000313" key="10">
    <source>
        <dbReference type="Proteomes" id="UP001516023"/>
    </source>
</evidence>
<keyword evidence="6 8" id="KW-0472">Membrane</keyword>
<feature type="region of interest" description="Disordered" evidence="7">
    <location>
        <begin position="291"/>
        <end position="330"/>
    </location>
</feature>
<dbReference type="InterPro" id="IPR008568">
    <property type="entry name" value="EMC3"/>
</dbReference>
<dbReference type="EMBL" id="JABMIG020000157">
    <property type="protein sequence ID" value="KAL3788377.1"/>
    <property type="molecule type" value="Genomic_DNA"/>
</dbReference>
<protein>
    <recommendedName>
        <fullName evidence="3">ER membrane protein complex subunit 3</fullName>
    </recommendedName>
</protein>
<evidence type="ECO:0000256" key="5">
    <source>
        <dbReference type="ARBA" id="ARBA00022989"/>
    </source>
</evidence>
<dbReference type="PANTHER" id="PTHR13116:SF5">
    <property type="entry name" value="ER MEMBRANE PROTEIN COMPLEX SUBUNIT 3"/>
    <property type="match status" value="1"/>
</dbReference>
<feature type="region of interest" description="Disordered" evidence="7">
    <location>
        <begin position="119"/>
        <end position="140"/>
    </location>
</feature>
<evidence type="ECO:0000256" key="7">
    <source>
        <dbReference type="SAM" id="MobiDB-lite"/>
    </source>
</evidence>
<reference evidence="9 10" key="1">
    <citation type="journal article" date="2020" name="G3 (Bethesda)">
        <title>Improved Reference Genome for Cyclotella cryptica CCMP332, a Model for Cell Wall Morphogenesis, Salinity Adaptation, and Lipid Production in Diatoms (Bacillariophyta).</title>
        <authorList>
            <person name="Roberts W.R."/>
            <person name="Downey K.M."/>
            <person name="Ruck E.C."/>
            <person name="Traller J.C."/>
            <person name="Alverson A.J."/>
        </authorList>
    </citation>
    <scope>NUCLEOTIDE SEQUENCE [LARGE SCALE GENOMIC DNA]</scope>
    <source>
        <strain evidence="9 10">CCMP332</strain>
    </source>
</reference>
<organism evidence="9 10">
    <name type="scientific">Cyclotella cryptica</name>
    <dbReference type="NCBI Taxonomy" id="29204"/>
    <lineage>
        <taxon>Eukaryota</taxon>
        <taxon>Sar</taxon>
        <taxon>Stramenopiles</taxon>
        <taxon>Ochrophyta</taxon>
        <taxon>Bacillariophyta</taxon>
        <taxon>Coscinodiscophyceae</taxon>
        <taxon>Thalassiosirophycidae</taxon>
        <taxon>Stephanodiscales</taxon>
        <taxon>Stephanodiscaceae</taxon>
        <taxon>Cyclotella</taxon>
    </lineage>
</organism>
<feature type="transmembrane region" description="Helical" evidence="8">
    <location>
        <begin position="25"/>
        <end position="44"/>
    </location>
</feature>
<feature type="compositionally biased region" description="Basic residues" evidence="7">
    <location>
        <begin position="293"/>
        <end position="302"/>
    </location>
</feature>
<proteinExistence type="inferred from homology"/>
<accession>A0ABD3PKW3</accession>
<dbReference type="Pfam" id="PF01956">
    <property type="entry name" value="EMC3_TMCO1"/>
    <property type="match status" value="1"/>
</dbReference>